<proteinExistence type="predicted"/>
<protein>
    <submittedName>
        <fullName evidence="3">Expressed conserved protein</fullName>
    </submittedName>
</protein>
<sequence>MKAELIGPKKSVQRSDSDSSSSRSTSSRSSKRKSHCDLLLSSPRRRRQQSEHRYLITTALQADRLRAGHRSVNPTAIFCSHRLGDEGNNPSIDMTWTISKQQHPLMLEVTMNTRIDHTGRRPRAKTDKKKLIATTPKLITDHQHKSSRSHCSHRPNRSRSRRDEDDSSRSSTSSRSRRKFSRHNSRRDLLLTSPKKRKHLLSAQKKSERGSKATTPPYAIDHHQSSKRRRHSHLSHSHRSHKPIQKTSLRRSTHRSKRGKGSLDYYFRMWNDSTPP</sequence>
<evidence type="ECO:0000313" key="2">
    <source>
        <dbReference type="Proteomes" id="UP000036681"/>
    </source>
</evidence>
<name>A0A0M3IRE2_ASCLU</name>
<evidence type="ECO:0000256" key="1">
    <source>
        <dbReference type="SAM" id="MobiDB-lite"/>
    </source>
</evidence>
<feature type="compositionally biased region" description="Basic residues" evidence="1">
    <location>
        <begin position="225"/>
        <end position="260"/>
    </location>
</feature>
<evidence type="ECO:0000313" key="3">
    <source>
        <dbReference type="WBParaSite" id="ALUE_0002132001-mRNA-1"/>
    </source>
</evidence>
<dbReference type="WBParaSite" id="ALUE_0002132001-mRNA-1">
    <property type="protein sequence ID" value="ALUE_0002132001-mRNA-1"/>
    <property type="gene ID" value="ALUE_0002132001"/>
</dbReference>
<organism evidence="2 3">
    <name type="scientific">Ascaris lumbricoides</name>
    <name type="common">Giant roundworm</name>
    <dbReference type="NCBI Taxonomy" id="6252"/>
    <lineage>
        <taxon>Eukaryota</taxon>
        <taxon>Metazoa</taxon>
        <taxon>Ecdysozoa</taxon>
        <taxon>Nematoda</taxon>
        <taxon>Chromadorea</taxon>
        <taxon>Rhabditida</taxon>
        <taxon>Spirurina</taxon>
        <taxon>Ascaridomorpha</taxon>
        <taxon>Ascaridoidea</taxon>
        <taxon>Ascarididae</taxon>
        <taxon>Ascaris</taxon>
    </lineage>
</organism>
<reference evidence="3" key="1">
    <citation type="submission" date="2017-02" db="UniProtKB">
        <authorList>
            <consortium name="WormBaseParasite"/>
        </authorList>
    </citation>
    <scope>IDENTIFICATION</scope>
</reference>
<feature type="compositionally biased region" description="Low complexity" evidence="1">
    <location>
        <begin position="18"/>
        <end position="28"/>
    </location>
</feature>
<dbReference type="Proteomes" id="UP000036681">
    <property type="component" value="Unplaced"/>
</dbReference>
<feature type="compositionally biased region" description="Basic residues" evidence="1">
    <location>
        <begin position="175"/>
        <end position="185"/>
    </location>
</feature>
<feature type="region of interest" description="Disordered" evidence="1">
    <location>
        <begin position="1"/>
        <end position="51"/>
    </location>
</feature>
<keyword evidence="2" id="KW-1185">Reference proteome</keyword>
<accession>A0A0M3IRE2</accession>
<feature type="compositionally biased region" description="Basic residues" evidence="1">
    <location>
        <begin position="145"/>
        <end position="160"/>
    </location>
</feature>
<dbReference type="AlphaFoldDB" id="A0A0M3IRE2"/>
<feature type="region of interest" description="Disordered" evidence="1">
    <location>
        <begin position="114"/>
        <end position="260"/>
    </location>
</feature>